<organism evidence="2 3">
    <name type="scientific">Halobaculum marinum</name>
    <dbReference type="NCBI Taxonomy" id="3031996"/>
    <lineage>
        <taxon>Archaea</taxon>
        <taxon>Methanobacteriati</taxon>
        <taxon>Methanobacteriota</taxon>
        <taxon>Stenosarchaea group</taxon>
        <taxon>Halobacteria</taxon>
        <taxon>Halobacteriales</taxon>
        <taxon>Haloferacaceae</taxon>
        <taxon>Halobaculum</taxon>
    </lineage>
</organism>
<reference evidence="2 3" key="1">
    <citation type="journal article" date="2019" name="Int. J. Syst. Evol. Microbiol.">
        <title>The Global Catalogue of Microorganisms (GCM) 10K type strain sequencing project: providing services to taxonomists for standard genome sequencing and annotation.</title>
        <authorList>
            <consortium name="The Broad Institute Genomics Platform"/>
            <consortium name="The Broad Institute Genome Sequencing Center for Infectious Disease"/>
            <person name="Wu L."/>
            <person name="Ma J."/>
        </authorList>
    </citation>
    <scope>NUCLEOTIDE SEQUENCE [LARGE SCALE GENOMIC DNA]</scope>
    <source>
        <strain evidence="2 3">DT55</strain>
    </source>
</reference>
<accession>A0ABD5X3E1</accession>
<dbReference type="RefSeq" id="WP_276239624.1">
    <property type="nucleotide sequence ID" value="NZ_CP119990.1"/>
</dbReference>
<evidence type="ECO:0000313" key="3">
    <source>
        <dbReference type="Proteomes" id="UP001596388"/>
    </source>
</evidence>
<name>A0ABD5X3E1_9EURY</name>
<protein>
    <submittedName>
        <fullName evidence="2">Uncharacterized protein</fullName>
    </submittedName>
</protein>
<evidence type="ECO:0000256" key="1">
    <source>
        <dbReference type="SAM" id="MobiDB-lite"/>
    </source>
</evidence>
<evidence type="ECO:0000313" key="2">
    <source>
        <dbReference type="EMBL" id="MFC7099015.1"/>
    </source>
</evidence>
<dbReference type="Proteomes" id="UP001596388">
    <property type="component" value="Unassembled WGS sequence"/>
</dbReference>
<feature type="region of interest" description="Disordered" evidence="1">
    <location>
        <begin position="1"/>
        <end position="27"/>
    </location>
</feature>
<comment type="caution">
    <text evidence="2">The sequence shown here is derived from an EMBL/GenBank/DDBJ whole genome shotgun (WGS) entry which is preliminary data.</text>
</comment>
<sequence>MGVTDKRVGEPERPSEPREAPPTGVRGLVTRVRERLAEWSRVHARMQVELLAGQPRDR</sequence>
<feature type="compositionally biased region" description="Basic and acidic residues" evidence="1">
    <location>
        <begin position="1"/>
        <end position="19"/>
    </location>
</feature>
<gene>
    <name evidence="2" type="ORF">ACFQKD_17040</name>
</gene>
<dbReference type="EMBL" id="JBHTAG010000004">
    <property type="protein sequence ID" value="MFC7099015.1"/>
    <property type="molecule type" value="Genomic_DNA"/>
</dbReference>
<proteinExistence type="predicted"/>
<dbReference type="GeneID" id="79271598"/>
<dbReference type="AlphaFoldDB" id="A0ABD5X3E1"/>
<keyword evidence="3" id="KW-1185">Reference proteome</keyword>